<dbReference type="InParanoid" id="W3WUV7"/>
<dbReference type="Pfam" id="PF01370">
    <property type="entry name" value="Epimerase"/>
    <property type="match status" value="1"/>
</dbReference>
<dbReference type="HOGENOM" id="CLU_685169_0_0_1"/>
<protein>
    <recommendedName>
        <fullName evidence="1">NAD-dependent epimerase/dehydratase domain-containing protein</fullName>
    </recommendedName>
</protein>
<dbReference type="GO" id="GO:0004029">
    <property type="term" value="F:aldehyde dehydrogenase (NAD+) activity"/>
    <property type="evidence" value="ECO:0007669"/>
    <property type="project" value="TreeGrafter"/>
</dbReference>
<name>W3WUV7_PESFW</name>
<dbReference type="InterPro" id="IPR001509">
    <property type="entry name" value="Epimerase_deHydtase"/>
</dbReference>
<evidence type="ECO:0000259" key="1">
    <source>
        <dbReference type="Pfam" id="PF01370"/>
    </source>
</evidence>
<feature type="domain" description="NAD-dependent epimerase/dehydratase" evidence="1">
    <location>
        <begin position="6"/>
        <end position="240"/>
    </location>
</feature>
<dbReference type="STRING" id="1229662.W3WUV7"/>
<dbReference type="InterPro" id="IPR051783">
    <property type="entry name" value="NAD(P)-dependent_oxidoreduct"/>
</dbReference>
<dbReference type="Gene3D" id="3.40.50.720">
    <property type="entry name" value="NAD(P)-binding Rossmann-like Domain"/>
    <property type="match status" value="1"/>
</dbReference>
<dbReference type="InterPro" id="IPR036291">
    <property type="entry name" value="NAD(P)-bd_dom_sf"/>
</dbReference>
<dbReference type="PANTHER" id="PTHR48079">
    <property type="entry name" value="PROTEIN YEEZ"/>
    <property type="match status" value="1"/>
</dbReference>
<dbReference type="RefSeq" id="XP_007838800.1">
    <property type="nucleotide sequence ID" value="XM_007840609.1"/>
</dbReference>
<dbReference type="GeneID" id="19277041"/>
<organism evidence="2 3">
    <name type="scientific">Pestalotiopsis fici (strain W106-1 / CGMCC3.15140)</name>
    <dbReference type="NCBI Taxonomy" id="1229662"/>
    <lineage>
        <taxon>Eukaryota</taxon>
        <taxon>Fungi</taxon>
        <taxon>Dikarya</taxon>
        <taxon>Ascomycota</taxon>
        <taxon>Pezizomycotina</taxon>
        <taxon>Sordariomycetes</taxon>
        <taxon>Xylariomycetidae</taxon>
        <taxon>Amphisphaeriales</taxon>
        <taxon>Sporocadaceae</taxon>
        <taxon>Pestalotiopsis</taxon>
    </lineage>
</organism>
<evidence type="ECO:0000313" key="2">
    <source>
        <dbReference type="EMBL" id="ETS76641.1"/>
    </source>
</evidence>
<dbReference type="KEGG" id="pfy:PFICI_12028"/>
<dbReference type="OrthoDB" id="2735536at2759"/>
<dbReference type="Proteomes" id="UP000030651">
    <property type="component" value="Unassembled WGS sequence"/>
</dbReference>
<sequence>MSQQSVFVTGANGYIGLAVCRAFVSAGWRVFGLIRRPEAAAELYSAEVVPILGTFDDLSSLSELYKHVKSVDVIVGATEVFPNYGEHYLQVNQYIRSLAKVSNDHGVRPLVLWTSGCKDYGNTGVDGSPSLVPHTEDCPATPSVAFLQQRATFSLKIFENTDLFDAAVLRPTNVYGRSSSHYGRWFEVAQELKTTGAELKLTIDPKSILHAMHVDDCGEAYVALAEHSDRSQVAGQCFNISAHAYETSEAVWRALEREYGIEGKVQFVQESDVAEPTPFSLAGVFGYSQWVSSVKLRKLTGWKDRRMLFTENLPVYRKAYEVAVATKADDIARADLTKAFLDTQ</sequence>
<accession>W3WUV7</accession>
<reference evidence="3" key="1">
    <citation type="journal article" date="2015" name="BMC Genomics">
        <title>Genomic and transcriptomic analysis of the endophytic fungus Pestalotiopsis fici reveals its lifestyle and high potential for synthesis of natural products.</title>
        <authorList>
            <person name="Wang X."/>
            <person name="Zhang X."/>
            <person name="Liu L."/>
            <person name="Xiang M."/>
            <person name="Wang W."/>
            <person name="Sun X."/>
            <person name="Che Y."/>
            <person name="Guo L."/>
            <person name="Liu G."/>
            <person name="Guo L."/>
            <person name="Wang C."/>
            <person name="Yin W.B."/>
            <person name="Stadler M."/>
            <person name="Zhang X."/>
            <person name="Liu X."/>
        </authorList>
    </citation>
    <scope>NUCLEOTIDE SEQUENCE [LARGE SCALE GENOMIC DNA]</scope>
    <source>
        <strain evidence="3">W106-1 / CGMCC3.15140</strain>
    </source>
</reference>
<evidence type="ECO:0000313" key="3">
    <source>
        <dbReference type="Proteomes" id="UP000030651"/>
    </source>
</evidence>
<dbReference type="PANTHER" id="PTHR48079:SF3">
    <property type="entry name" value="NAD-DEPENDENT EPIMERASE_DEHYDRATASE DOMAIN-CONTAINING PROTEIN"/>
    <property type="match status" value="1"/>
</dbReference>
<proteinExistence type="predicted"/>
<dbReference type="EMBL" id="KI912117">
    <property type="protein sequence ID" value="ETS76641.1"/>
    <property type="molecule type" value="Genomic_DNA"/>
</dbReference>
<dbReference type="SUPFAM" id="SSF51735">
    <property type="entry name" value="NAD(P)-binding Rossmann-fold domains"/>
    <property type="match status" value="1"/>
</dbReference>
<dbReference type="GO" id="GO:0005737">
    <property type="term" value="C:cytoplasm"/>
    <property type="evidence" value="ECO:0007669"/>
    <property type="project" value="TreeGrafter"/>
</dbReference>
<dbReference type="eggNOG" id="ENOG502S4U3">
    <property type="taxonomic scope" value="Eukaryota"/>
</dbReference>
<keyword evidence="3" id="KW-1185">Reference proteome</keyword>
<gene>
    <name evidence="2" type="ORF">PFICI_12028</name>
</gene>
<dbReference type="OMA" id="INRIATC"/>
<dbReference type="AlphaFoldDB" id="W3WUV7"/>